<reference evidence="11" key="2">
    <citation type="submission" date="2020-09" db="EMBL/GenBank/DDBJ databases">
        <authorList>
            <person name="Sun Q."/>
            <person name="Zhou Y."/>
        </authorList>
    </citation>
    <scope>NUCLEOTIDE SEQUENCE</scope>
    <source>
        <strain evidence="11">CGMCC 1.15725</strain>
    </source>
</reference>
<dbReference type="NCBIfam" id="TIGR01982">
    <property type="entry name" value="UbiB"/>
    <property type="match status" value="1"/>
</dbReference>
<dbReference type="InterPro" id="IPR000719">
    <property type="entry name" value="Prot_kinase_dom"/>
</dbReference>
<dbReference type="SUPFAM" id="SSF56112">
    <property type="entry name" value="Protein kinase-like (PK-like)"/>
    <property type="match status" value="1"/>
</dbReference>
<sequence length="519" mass="56864">MFRAARHLGSLARIGWHLARHDALFPLRNIVGLTPFLRVARWVRPPAEIVVGLREGQRLALALQQLGPSFIKLGQALSTRSDLIGEEVAADLSTLQDNIPAFPGSEAVAVIEAEMGVPLSQRFSRFEPVAVAAASVAQVHFATTTDGTEVAVKVLRPGVEQAFARDLDLLLWLAEQLERFQSMRRLKPVEVVGRLAESVSFEMDLRLEAAAAAELAQNFANDRDFRVPAVDWLRTSRRVLTTERIRGVPVGDRAALVAAGHDPKDIVSKAAGAFFAMVFRDGFFHADLHPGNLFVAADGAIVAVDFGIMGRLDRRHRFYLADMLLGFLTGNYRQVAEVHFDAGFVPASESIDAFTQACRSIGEPLMGQPLEKISVARLLSQLFQITRTFKMETQPQLLMLQKTMVLAEGLGRLLDPTVNMWALSRPLVEDWMAINRSGPARAMLTAGEALAGLERLPALMGDFERLLRQLSHGGLSLDPETVRAIRGSESGRNPMIWPLWIAALALAAMAIAQLVAATH</sequence>
<comment type="caution">
    <text evidence="11">The sequence shown here is derived from an EMBL/GenBank/DDBJ whole genome shotgun (WGS) entry which is preliminary data.</text>
</comment>
<dbReference type="EMBL" id="BMJQ01000002">
    <property type="protein sequence ID" value="GGF07443.1"/>
    <property type="molecule type" value="Genomic_DNA"/>
</dbReference>
<evidence type="ECO:0000256" key="3">
    <source>
        <dbReference type="ARBA" id="ARBA00022475"/>
    </source>
</evidence>
<evidence type="ECO:0000256" key="8">
    <source>
        <dbReference type="ARBA" id="ARBA00023136"/>
    </source>
</evidence>
<dbReference type="Proteomes" id="UP000646365">
    <property type="component" value="Unassembled WGS sequence"/>
</dbReference>
<evidence type="ECO:0000259" key="10">
    <source>
        <dbReference type="PROSITE" id="PS50011"/>
    </source>
</evidence>
<evidence type="ECO:0000313" key="12">
    <source>
        <dbReference type="Proteomes" id="UP000646365"/>
    </source>
</evidence>
<evidence type="ECO:0000256" key="6">
    <source>
        <dbReference type="ARBA" id="ARBA00022692"/>
    </source>
</evidence>
<keyword evidence="4" id="KW-0997">Cell inner membrane</keyword>
<accession>A0A8J3E3L2</accession>
<dbReference type="UniPathway" id="UPA00232"/>
<proteinExistence type="inferred from homology"/>
<evidence type="ECO:0000256" key="2">
    <source>
        <dbReference type="ARBA" id="ARBA00009670"/>
    </source>
</evidence>
<keyword evidence="5" id="KW-0831">Ubiquinone biosynthesis</keyword>
<reference evidence="11" key="1">
    <citation type="journal article" date="2014" name="Int. J. Syst. Evol. Microbiol.">
        <title>Complete genome sequence of Corynebacterium casei LMG S-19264T (=DSM 44701T), isolated from a smear-ripened cheese.</title>
        <authorList>
            <consortium name="US DOE Joint Genome Institute (JGI-PGF)"/>
            <person name="Walter F."/>
            <person name="Albersmeier A."/>
            <person name="Kalinowski J."/>
            <person name="Ruckert C."/>
        </authorList>
    </citation>
    <scope>NUCLEOTIDE SEQUENCE</scope>
    <source>
        <strain evidence="11">CGMCC 1.15725</strain>
    </source>
</reference>
<dbReference type="InterPro" id="IPR050154">
    <property type="entry name" value="UbiB_kinase"/>
</dbReference>
<protein>
    <recommendedName>
        <fullName evidence="10">Protein kinase domain-containing protein</fullName>
    </recommendedName>
</protein>
<dbReference type="InterPro" id="IPR010232">
    <property type="entry name" value="UbiB"/>
</dbReference>
<dbReference type="InterPro" id="IPR011009">
    <property type="entry name" value="Kinase-like_dom_sf"/>
</dbReference>
<dbReference type="AlphaFoldDB" id="A0A8J3E3L2"/>
<evidence type="ECO:0000256" key="9">
    <source>
        <dbReference type="SAM" id="Phobius"/>
    </source>
</evidence>
<keyword evidence="3" id="KW-1003">Cell membrane</keyword>
<dbReference type="PROSITE" id="PS50011">
    <property type="entry name" value="PROTEIN_KINASE_DOM"/>
    <property type="match status" value="1"/>
</dbReference>
<comment type="similarity">
    <text evidence="2">Belongs to the protein kinase superfamily. ADCK protein kinase family.</text>
</comment>
<evidence type="ECO:0000313" key="11">
    <source>
        <dbReference type="EMBL" id="GGF07443.1"/>
    </source>
</evidence>
<comment type="pathway">
    <text evidence="1">Cofactor biosynthesis; ubiquinone biosynthesis [regulation].</text>
</comment>
<feature type="domain" description="Protein kinase" evidence="10">
    <location>
        <begin position="125"/>
        <end position="444"/>
    </location>
</feature>
<dbReference type="RefSeq" id="WP_189043326.1">
    <property type="nucleotide sequence ID" value="NZ_BMJQ01000002.1"/>
</dbReference>
<dbReference type="GO" id="GO:0004672">
    <property type="term" value="F:protein kinase activity"/>
    <property type="evidence" value="ECO:0007669"/>
    <property type="project" value="InterPro"/>
</dbReference>
<evidence type="ECO:0000256" key="7">
    <source>
        <dbReference type="ARBA" id="ARBA00022989"/>
    </source>
</evidence>
<dbReference type="GO" id="GO:0005524">
    <property type="term" value="F:ATP binding"/>
    <property type="evidence" value="ECO:0007669"/>
    <property type="project" value="InterPro"/>
</dbReference>
<evidence type="ECO:0000256" key="4">
    <source>
        <dbReference type="ARBA" id="ARBA00022519"/>
    </source>
</evidence>
<keyword evidence="7 9" id="KW-1133">Transmembrane helix</keyword>
<dbReference type="PANTHER" id="PTHR10566:SF113">
    <property type="entry name" value="PROTEIN ACTIVITY OF BC1 COMPLEX KINASE 7, CHLOROPLASTIC"/>
    <property type="match status" value="1"/>
</dbReference>
<keyword evidence="12" id="KW-1185">Reference proteome</keyword>
<name>A0A8J3E3L2_9PROT</name>
<feature type="transmembrane region" description="Helical" evidence="9">
    <location>
        <begin position="495"/>
        <end position="516"/>
    </location>
</feature>
<keyword evidence="6 9" id="KW-0812">Transmembrane</keyword>
<evidence type="ECO:0000256" key="1">
    <source>
        <dbReference type="ARBA" id="ARBA00005020"/>
    </source>
</evidence>
<keyword evidence="8 9" id="KW-0472">Membrane</keyword>
<dbReference type="InterPro" id="IPR004147">
    <property type="entry name" value="ABC1_dom"/>
</dbReference>
<evidence type="ECO:0000256" key="5">
    <source>
        <dbReference type="ARBA" id="ARBA00022688"/>
    </source>
</evidence>
<organism evidence="11 12">
    <name type="scientific">Aliidongia dinghuensis</name>
    <dbReference type="NCBI Taxonomy" id="1867774"/>
    <lineage>
        <taxon>Bacteria</taxon>
        <taxon>Pseudomonadati</taxon>
        <taxon>Pseudomonadota</taxon>
        <taxon>Alphaproteobacteria</taxon>
        <taxon>Rhodospirillales</taxon>
        <taxon>Dongiaceae</taxon>
        <taxon>Aliidongia</taxon>
    </lineage>
</organism>
<dbReference type="PANTHER" id="PTHR10566">
    <property type="entry name" value="CHAPERONE-ACTIVITY OF BC1 COMPLEX CABC1 -RELATED"/>
    <property type="match status" value="1"/>
</dbReference>
<dbReference type="GO" id="GO:0006744">
    <property type="term" value="P:ubiquinone biosynthetic process"/>
    <property type="evidence" value="ECO:0007669"/>
    <property type="project" value="UniProtKB-UniPathway"/>
</dbReference>
<dbReference type="Pfam" id="PF03109">
    <property type="entry name" value="ABC1"/>
    <property type="match status" value="1"/>
</dbReference>
<gene>
    <name evidence="11" type="ORF">GCM10011611_11110</name>
</gene>